<dbReference type="AlphaFoldDB" id="I3SSX5"/>
<accession>I3SSX5</accession>
<organism evidence="1">
    <name type="scientific">Lotus japonicus</name>
    <name type="common">Lotus corniculatus var. japonicus</name>
    <dbReference type="NCBI Taxonomy" id="34305"/>
    <lineage>
        <taxon>Eukaryota</taxon>
        <taxon>Viridiplantae</taxon>
        <taxon>Streptophyta</taxon>
        <taxon>Embryophyta</taxon>
        <taxon>Tracheophyta</taxon>
        <taxon>Spermatophyta</taxon>
        <taxon>Magnoliopsida</taxon>
        <taxon>eudicotyledons</taxon>
        <taxon>Gunneridae</taxon>
        <taxon>Pentapetalae</taxon>
        <taxon>rosids</taxon>
        <taxon>fabids</taxon>
        <taxon>Fabales</taxon>
        <taxon>Fabaceae</taxon>
        <taxon>Papilionoideae</taxon>
        <taxon>50 kb inversion clade</taxon>
        <taxon>NPAAA clade</taxon>
        <taxon>Hologalegina</taxon>
        <taxon>robinioid clade</taxon>
        <taxon>Loteae</taxon>
        <taxon>Lotus</taxon>
    </lineage>
</organism>
<name>I3SSX5_LOTJA</name>
<sequence>MQVKSYSNHQHSIDQPVSYEFQVAPKLSSPIALPWFHILQGEQQRHQLLEPLQLYAHAYLKRFSPHQLFHQISPEA</sequence>
<protein>
    <submittedName>
        <fullName evidence="1">Uncharacterized protein</fullName>
    </submittedName>
</protein>
<evidence type="ECO:0000313" key="1">
    <source>
        <dbReference type="EMBL" id="AFK43367.1"/>
    </source>
</evidence>
<dbReference type="EMBL" id="BT143573">
    <property type="protein sequence ID" value="AFK43367.1"/>
    <property type="molecule type" value="mRNA"/>
</dbReference>
<reference evidence="1" key="1">
    <citation type="submission" date="2012-05" db="EMBL/GenBank/DDBJ databases">
        <authorList>
            <person name="Krishnakumar V."/>
            <person name="Cheung F."/>
            <person name="Xiao Y."/>
            <person name="Chan A."/>
            <person name="Moskal W.A."/>
            <person name="Town C.D."/>
        </authorList>
    </citation>
    <scope>NUCLEOTIDE SEQUENCE</scope>
</reference>
<proteinExistence type="evidence at transcript level"/>